<feature type="region of interest" description="Disordered" evidence="1">
    <location>
        <begin position="392"/>
        <end position="411"/>
    </location>
</feature>
<dbReference type="Pfam" id="PF02138">
    <property type="entry name" value="Beach"/>
    <property type="match status" value="1"/>
</dbReference>
<evidence type="ECO:0000256" key="1">
    <source>
        <dbReference type="SAM" id="MobiDB-lite"/>
    </source>
</evidence>
<dbReference type="SUPFAM" id="SSF81837">
    <property type="entry name" value="BEACH domain"/>
    <property type="match status" value="1"/>
</dbReference>
<dbReference type="SMART" id="SM01026">
    <property type="entry name" value="Beach"/>
    <property type="match status" value="1"/>
</dbReference>
<dbReference type="SUPFAM" id="SSF50978">
    <property type="entry name" value="WD40 repeat-like"/>
    <property type="match status" value="1"/>
</dbReference>
<proteinExistence type="predicted"/>
<feature type="domain" description="BEACH" evidence="2">
    <location>
        <begin position="1"/>
        <end position="163"/>
    </location>
</feature>
<dbReference type="PANTHER" id="PTHR46866:SF1">
    <property type="entry name" value="GH12955P"/>
    <property type="match status" value="1"/>
</dbReference>
<gene>
    <name evidence="3" type="ORF">OEZ85_001198</name>
</gene>
<dbReference type="InterPro" id="IPR036322">
    <property type="entry name" value="WD40_repeat_dom_sf"/>
</dbReference>
<dbReference type="InterPro" id="IPR036372">
    <property type="entry name" value="BEACH_dom_sf"/>
</dbReference>
<dbReference type="PROSITE" id="PS50197">
    <property type="entry name" value="BEACH"/>
    <property type="match status" value="1"/>
</dbReference>
<keyword evidence="4" id="KW-1185">Reference proteome</keyword>
<organism evidence="3 4">
    <name type="scientific">Tetradesmus obliquus</name>
    <name type="common">Green alga</name>
    <name type="synonym">Acutodesmus obliquus</name>
    <dbReference type="NCBI Taxonomy" id="3088"/>
    <lineage>
        <taxon>Eukaryota</taxon>
        <taxon>Viridiplantae</taxon>
        <taxon>Chlorophyta</taxon>
        <taxon>core chlorophytes</taxon>
        <taxon>Chlorophyceae</taxon>
        <taxon>CS clade</taxon>
        <taxon>Sphaeropleales</taxon>
        <taxon>Scenedesmaceae</taxon>
        <taxon>Tetradesmus</taxon>
    </lineage>
</organism>
<dbReference type="EMBL" id="CP126222">
    <property type="protein sequence ID" value="WIA22803.1"/>
    <property type="molecule type" value="Genomic_DNA"/>
</dbReference>
<evidence type="ECO:0000313" key="4">
    <source>
        <dbReference type="Proteomes" id="UP001244341"/>
    </source>
</evidence>
<dbReference type="PANTHER" id="PTHR46866">
    <property type="entry name" value="GH12955P"/>
    <property type="match status" value="1"/>
</dbReference>
<feature type="compositionally biased region" description="Gly residues" evidence="1">
    <location>
        <begin position="424"/>
        <end position="437"/>
    </location>
</feature>
<evidence type="ECO:0000313" key="3">
    <source>
        <dbReference type="EMBL" id="WIA22803.1"/>
    </source>
</evidence>
<reference evidence="3 4" key="1">
    <citation type="submission" date="2023-05" db="EMBL/GenBank/DDBJ databases">
        <title>A 100% complete, gapless, phased diploid assembly of the Scenedesmus obliquus UTEX 3031 genome.</title>
        <authorList>
            <person name="Biondi T.C."/>
            <person name="Hanschen E.R."/>
            <person name="Kwon T."/>
            <person name="Eng W."/>
            <person name="Kruse C.P.S."/>
            <person name="Koehler S.I."/>
            <person name="Kunde Y."/>
            <person name="Gleasner C.D."/>
            <person name="You Mak K.T."/>
            <person name="Polle J."/>
            <person name="Hovde B.T."/>
            <person name="Starkenburg S.R."/>
        </authorList>
    </citation>
    <scope>NUCLEOTIDE SEQUENCE [LARGE SCALE GENOMIC DNA]</scope>
    <source>
        <strain evidence="3 4">DOE0152z</strain>
    </source>
</reference>
<sequence length="479" mass="49096">MARRLPVELLVSLVRRSFRPAEYPASIEVLFLSSPDEALPQFYMDPKVFQSLHPDMPDLAVPAWAADAAEFVALHRAALESEQVSANLHRWIDLTFGAALSGPAGLAAKNIHLAPGSQQQGSSSSTAVKGKPREAAAAAAAAAAGSSTYTAAAPLGVASKPASAAAGLTAAAAAPGAVPVHKQTAAGHAAAATAAGRGWASELKELRLLLESPARAATAEQGPSAGKEWFWLLHNPRLDPTHLLPVLTPPPTAGSSSSSSGSSRPWRSVAGCWWEPGWSLGAVALHAWPAHRERMRALAVDPLERWLATAGRSGVREGGSAAASSVVRVWELADAETKVQHTRHWSGSSSSSSSVPVAAFKGTRDGIEGFVVYQDAAIVYGGANLGLAPLDSGGSSSSVPSQQQQQGWSAPAAAVTRNVRMTGIRGGSARGLGSGGKGSREGLGPKAASSGSAIVGLGLLPHSKLLVVGSEDGQLKICR</sequence>
<name>A0ABY8UTC7_TETOB</name>
<protein>
    <recommendedName>
        <fullName evidence="2">BEACH domain-containing protein</fullName>
    </recommendedName>
</protein>
<accession>A0ABY8UTC7</accession>
<dbReference type="Gene3D" id="1.10.1540.10">
    <property type="entry name" value="BEACH domain"/>
    <property type="match status" value="1"/>
</dbReference>
<feature type="region of interest" description="Disordered" evidence="1">
    <location>
        <begin position="424"/>
        <end position="445"/>
    </location>
</feature>
<dbReference type="InterPro" id="IPR000409">
    <property type="entry name" value="BEACH_dom"/>
</dbReference>
<evidence type="ECO:0000259" key="2">
    <source>
        <dbReference type="PROSITE" id="PS50197"/>
    </source>
</evidence>
<dbReference type="Proteomes" id="UP001244341">
    <property type="component" value="Chromosome 15b"/>
</dbReference>